<dbReference type="Proteomes" id="UP001461341">
    <property type="component" value="Chromosome"/>
</dbReference>
<dbReference type="InterPro" id="IPR016181">
    <property type="entry name" value="Acyl_CoA_acyltransferase"/>
</dbReference>
<keyword evidence="1 4" id="KW-0808">Transferase</keyword>
<feature type="domain" description="N-acetyltransferase" evidence="3">
    <location>
        <begin position="31"/>
        <end position="192"/>
    </location>
</feature>
<dbReference type="Gene3D" id="3.40.630.30">
    <property type="match status" value="1"/>
</dbReference>
<keyword evidence="2 4" id="KW-0012">Acyltransferase</keyword>
<name>A0ABZ2Y9D8_9BACT</name>
<sequence length="197" mass="22833">MDLACLRLQGLLLFTLPKKSYNIRAMREKIYCVRRAKPEDLAAITAIYNEAVLNSLATFHIFPRSEEEQKKWFAEHDERYPLLVFEEEGEILGWASLNPYSDREGYRYTVTDSVYVRRDSRRRNIGFVLLSALIAHARELSYHSILAFIASENLASVMLHEKAGFVRRGELKEVGYKFGKFVDVVVYQKMLKEGDGE</sequence>
<dbReference type="InterPro" id="IPR000182">
    <property type="entry name" value="GNAT_dom"/>
</dbReference>
<dbReference type="PROSITE" id="PS51186">
    <property type="entry name" value="GNAT"/>
    <property type="match status" value="1"/>
</dbReference>
<dbReference type="RefSeq" id="WP_369017742.1">
    <property type="nucleotide sequence ID" value="NZ_CP121689.1"/>
</dbReference>
<dbReference type="EMBL" id="CP121689">
    <property type="protein sequence ID" value="WZL75594.1"/>
    <property type="molecule type" value="Genomic_DNA"/>
</dbReference>
<reference evidence="4 5" key="1">
    <citation type="submission" date="2023-03" db="EMBL/GenBank/DDBJ databases">
        <title>Novel Species.</title>
        <authorList>
            <person name="Ma S."/>
        </authorList>
    </citation>
    <scope>NUCLEOTIDE SEQUENCE [LARGE SCALE GENOMIC DNA]</scope>
    <source>
        <strain evidence="4 5">B11</strain>
    </source>
</reference>
<protein>
    <submittedName>
        <fullName evidence="4">GNAT family N-acetyltransferase</fullName>
        <ecNumber evidence="4">2.3.1.-</ecNumber>
    </submittedName>
</protein>
<keyword evidence="5" id="KW-1185">Reference proteome</keyword>
<gene>
    <name evidence="4" type="ORF">QBE54_08335</name>
</gene>
<dbReference type="PANTHER" id="PTHR43072">
    <property type="entry name" value="N-ACETYLTRANSFERASE"/>
    <property type="match status" value="1"/>
</dbReference>
<dbReference type="GO" id="GO:0016746">
    <property type="term" value="F:acyltransferase activity"/>
    <property type="evidence" value="ECO:0007669"/>
    <property type="project" value="UniProtKB-KW"/>
</dbReference>
<evidence type="ECO:0000259" key="3">
    <source>
        <dbReference type="PROSITE" id="PS51186"/>
    </source>
</evidence>
<organism evidence="4 5">
    <name type="scientific">Thermatribacter velox</name>
    <dbReference type="NCBI Taxonomy" id="3039681"/>
    <lineage>
        <taxon>Bacteria</taxon>
        <taxon>Pseudomonadati</taxon>
        <taxon>Atribacterota</taxon>
        <taxon>Atribacteria</taxon>
        <taxon>Atribacterales</taxon>
        <taxon>Thermatribacteraceae</taxon>
        <taxon>Thermatribacter</taxon>
    </lineage>
</organism>
<dbReference type="CDD" id="cd04301">
    <property type="entry name" value="NAT_SF"/>
    <property type="match status" value="1"/>
</dbReference>
<proteinExistence type="predicted"/>
<dbReference type="PANTHER" id="PTHR43072:SF23">
    <property type="entry name" value="UPF0039 PROTEIN C11D3.02C"/>
    <property type="match status" value="1"/>
</dbReference>
<dbReference type="EC" id="2.3.1.-" evidence="4"/>
<evidence type="ECO:0000256" key="1">
    <source>
        <dbReference type="ARBA" id="ARBA00022679"/>
    </source>
</evidence>
<evidence type="ECO:0000313" key="4">
    <source>
        <dbReference type="EMBL" id="WZL75594.1"/>
    </source>
</evidence>
<dbReference type="SUPFAM" id="SSF55729">
    <property type="entry name" value="Acyl-CoA N-acyltransferases (Nat)"/>
    <property type="match status" value="1"/>
</dbReference>
<evidence type="ECO:0000256" key="2">
    <source>
        <dbReference type="ARBA" id="ARBA00023315"/>
    </source>
</evidence>
<evidence type="ECO:0000313" key="5">
    <source>
        <dbReference type="Proteomes" id="UP001461341"/>
    </source>
</evidence>
<dbReference type="Pfam" id="PF13420">
    <property type="entry name" value="Acetyltransf_4"/>
    <property type="match status" value="1"/>
</dbReference>
<accession>A0ABZ2Y9D8</accession>